<dbReference type="PROSITE" id="PS50088">
    <property type="entry name" value="ANK_REPEAT"/>
    <property type="match status" value="1"/>
</dbReference>
<dbReference type="PROSITE" id="PS50297">
    <property type="entry name" value="ANK_REP_REGION"/>
    <property type="match status" value="1"/>
</dbReference>
<dbReference type="InterPro" id="IPR002110">
    <property type="entry name" value="Ankyrin_rpt"/>
</dbReference>
<accession>A0A5N6V4N7</accession>
<gene>
    <name evidence="2" type="ORF">BDV40DRAFT_257228</name>
</gene>
<protein>
    <submittedName>
        <fullName evidence="2">Uncharacterized protein</fullName>
    </submittedName>
</protein>
<organism evidence="2 3">
    <name type="scientific">Aspergillus tamarii</name>
    <dbReference type="NCBI Taxonomy" id="41984"/>
    <lineage>
        <taxon>Eukaryota</taxon>
        <taxon>Fungi</taxon>
        <taxon>Dikarya</taxon>
        <taxon>Ascomycota</taxon>
        <taxon>Pezizomycotina</taxon>
        <taxon>Eurotiomycetes</taxon>
        <taxon>Eurotiomycetidae</taxon>
        <taxon>Eurotiales</taxon>
        <taxon>Aspergillaceae</taxon>
        <taxon>Aspergillus</taxon>
        <taxon>Aspergillus subgen. Circumdati</taxon>
    </lineage>
</organism>
<dbReference type="Pfam" id="PF12796">
    <property type="entry name" value="Ank_2"/>
    <property type="match status" value="1"/>
</dbReference>
<evidence type="ECO:0000313" key="2">
    <source>
        <dbReference type="EMBL" id="KAE8165948.1"/>
    </source>
</evidence>
<keyword evidence="3" id="KW-1185">Reference proteome</keyword>
<dbReference type="EMBL" id="ML738597">
    <property type="protein sequence ID" value="KAE8165948.1"/>
    <property type="molecule type" value="Genomic_DNA"/>
</dbReference>
<dbReference type="InterPro" id="IPR036770">
    <property type="entry name" value="Ankyrin_rpt-contain_sf"/>
</dbReference>
<dbReference type="SUPFAM" id="SSF48403">
    <property type="entry name" value="Ankyrin repeat"/>
    <property type="match status" value="1"/>
</dbReference>
<sequence>MFLPTVAGDKRAIDLVLDTGLIEALEIGDHDGIRPIHLSASCSETLVVRLIDLGADTTAVTGDGRNLLHIASTARQVNIVGLLREHYTSINQLSFMNKLCKNGRTPLHDACRSGR</sequence>
<proteinExistence type="predicted"/>
<evidence type="ECO:0000256" key="1">
    <source>
        <dbReference type="PROSITE-ProRule" id="PRU00023"/>
    </source>
</evidence>
<dbReference type="OrthoDB" id="21416at2759"/>
<evidence type="ECO:0000313" key="3">
    <source>
        <dbReference type="Proteomes" id="UP000326950"/>
    </source>
</evidence>
<name>A0A5N6V4N7_ASPTM</name>
<keyword evidence="1" id="KW-0040">ANK repeat</keyword>
<dbReference type="AlphaFoldDB" id="A0A5N6V4N7"/>
<dbReference type="Gene3D" id="1.25.40.20">
    <property type="entry name" value="Ankyrin repeat-containing domain"/>
    <property type="match status" value="1"/>
</dbReference>
<feature type="repeat" description="ANK" evidence="1">
    <location>
        <begin position="102"/>
        <end position="115"/>
    </location>
</feature>
<reference evidence="2 3" key="1">
    <citation type="submission" date="2019-04" db="EMBL/GenBank/DDBJ databases">
        <title>Friends and foes A comparative genomics study of 23 Aspergillus species from section Flavi.</title>
        <authorList>
            <consortium name="DOE Joint Genome Institute"/>
            <person name="Kjaerbolling I."/>
            <person name="Vesth T."/>
            <person name="Frisvad J.C."/>
            <person name="Nybo J.L."/>
            <person name="Theobald S."/>
            <person name="Kildgaard S."/>
            <person name="Isbrandt T."/>
            <person name="Kuo A."/>
            <person name="Sato A."/>
            <person name="Lyhne E.K."/>
            <person name="Kogle M.E."/>
            <person name="Wiebenga A."/>
            <person name="Kun R.S."/>
            <person name="Lubbers R.J."/>
            <person name="Makela M.R."/>
            <person name="Barry K."/>
            <person name="Chovatia M."/>
            <person name="Clum A."/>
            <person name="Daum C."/>
            <person name="Haridas S."/>
            <person name="He G."/>
            <person name="LaButti K."/>
            <person name="Lipzen A."/>
            <person name="Mondo S."/>
            <person name="Riley R."/>
            <person name="Salamov A."/>
            <person name="Simmons B.A."/>
            <person name="Magnuson J.K."/>
            <person name="Henrissat B."/>
            <person name="Mortensen U.H."/>
            <person name="Larsen T.O."/>
            <person name="Devries R.P."/>
            <person name="Grigoriev I.V."/>
            <person name="Machida M."/>
            <person name="Baker S.E."/>
            <person name="Andersen M.R."/>
        </authorList>
    </citation>
    <scope>NUCLEOTIDE SEQUENCE [LARGE SCALE GENOMIC DNA]</scope>
    <source>
        <strain evidence="2 3">CBS 117626</strain>
    </source>
</reference>
<dbReference type="Proteomes" id="UP000326950">
    <property type="component" value="Unassembled WGS sequence"/>
</dbReference>